<dbReference type="Proteomes" id="UP000006859">
    <property type="component" value="Chromosome"/>
</dbReference>
<reference evidence="1 2" key="1">
    <citation type="journal article" date="2011" name="J. Bacteriol.">
        <title>Genome sequence of the plant-pathogenic bacterium Dickeya dadantii 3937.</title>
        <authorList>
            <person name="Glasner J.D."/>
            <person name="Yang C.H."/>
            <person name="Reverchon S."/>
            <person name="Hugouvieux-Cotte-Pattat N."/>
            <person name="Condemine G."/>
            <person name="Bohin J.P."/>
            <person name="Van Gijsegem F."/>
            <person name="Yang S."/>
            <person name="Franza T."/>
            <person name="Expert D."/>
            <person name="Plunkett G. III"/>
            <person name="San Francisco M.J."/>
            <person name="Charkowski A.O."/>
            <person name="Py B."/>
            <person name="Bell K."/>
            <person name="Rauscher L."/>
            <person name="Rodriguez-Palenzuela P."/>
            <person name="Toussaint A."/>
            <person name="Holeva M.C."/>
            <person name="He S.Y."/>
            <person name="Douet V."/>
            <person name="Boccara M."/>
            <person name="Blanco C."/>
            <person name="Toth I."/>
            <person name="Anderson B.D."/>
            <person name="Biehl B.S."/>
            <person name="Mau B."/>
            <person name="Flynn S.M."/>
            <person name="Barras F."/>
            <person name="Lindeberg M."/>
            <person name="Birch P.R."/>
            <person name="Tsuyumu S."/>
            <person name="Shi X."/>
            <person name="Hibbing M."/>
            <person name="Yap M.N."/>
            <person name="Carpentier M."/>
            <person name="Dassa E."/>
            <person name="Umehara M."/>
            <person name="Kim J.F."/>
            <person name="Rusch M."/>
            <person name="Soni P."/>
            <person name="Mayhew G.F."/>
            <person name="Fouts D.E."/>
            <person name="Gill S.R."/>
            <person name="Blattner F.R."/>
            <person name="Keen N.T."/>
            <person name="Perna N.T."/>
        </authorList>
    </citation>
    <scope>NUCLEOTIDE SEQUENCE [LARGE SCALE GENOMIC DNA]</scope>
    <source>
        <strain evidence="1 2">3937</strain>
    </source>
</reference>
<protein>
    <submittedName>
        <fullName evidence="1">Uncharacterized protein</fullName>
    </submittedName>
</protein>
<dbReference type="HOGENOM" id="CLU_2751299_0_0_6"/>
<dbReference type="EMBL" id="CP002038">
    <property type="protein sequence ID" value="ADM98187.1"/>
    <property type="molecule type" value="Genomic_DNA"/>
</dbReference>
<name>E0SM29_DICD3</name>
<dbReference type="STRING" id="198628.Dda3937_04556"/>
<proteinExistence type="predicted"/>
<keyword evidence="2" id="KW-1185">Reference proteome</keyword>
<gene>
    <name evidence="1" type="ordered locus">Dda3937_04556</name>
</gene>
<dbReference type="AlphaFoldDB" id="E0SM29"/>
<evidence type="ECO:0000313" key="1">
    <source>
        <dbReference type="EMBL" id="ADM98187.1"/>
    </source>
</evidence>
<accession>E0SM29</accession>
<organism evidence="1 2">
    <name type="scientific">Dickeya dadantii (strain 3937)</name>
    <name type="common">Erwinia chrysanthemi (strain 3937)</name>
    <dbReference type="NCBI Taxonomy" id="198628"/>
    <lineage>
        <taxon>Bacteria</taxon>
        <taxon>Pseudomonadati</taxon>
        <taxon>Pseudomonadota</taxon>
        <taxon>Gammaproteobacteria</taxon>
        <taxon>Enterobacterales</taxon>
        <taxon>Pectobacteriaceae</taxon>
        <taxon>Dickeya</taxon>
    </lineage>
</organism>
<sequence>MARSLLNSSFFFATSYGQHRRSLLTDLLPVIPAVLQLRMRWSLSLISVSYRCKRPGFSGLQLAHDLNYLG</sequence>
<dbReference type="KEGG" id="ddd:Dda3937_04556"/>
<evidence type="ECO:0000313" key="2">
    <source>
        <dbReference type="Proteomes" id="UP000006859"/>
    </source>
</evidence>